<protein>
    <submittedName>
        <fullName evidence="5">Trifunctional nucleotide phosphoesterase protein YfkN</fullName>
    </submittedName>
</protein>
<feature type="domain" description="Calcineurin-like phosphoesterase" evidence="3">
    <location>
        <begin position="35"/>
        <end position="256"/>
    </location>
</feature>
<dbReference type="InterPro" id="IPR036907">
    <property type="entry name" value="5'-Nucleotdase_C_sf"/>
</dbReference>
<proteinExistence type="inferred from homology"/>
<dbReference type="SUPFAM" id="SSF56300">
    <property type="entry name" value="Metallo-dependent phosphatases"/>
    <property type="match status" value="1"/>
</dbReference>
<dbReference type="InterPro" id="IPR004843">
    <property type="entry name" value="Calcineurin-like_PHP"/>
</dbReference>
<reference evidence="5 6" key="1">
    <citation type="submission" date="2024-02" db="EMBL/GenBank/DDBJ databases">
        <title>Haloferula sargassicola NBRC 104335.</title>
        <authorList>
            <person name="Ichikawa N."/>
            <person name="Katano-Makiyama Y."/>
            <person name="Hidaka K."/>
        </authorList>
    </citation>
    <scope>NUCLEOTIDE SEQUENCE [LARGE SCALE GENOMIC DNA]</scope>
    <source>
        <strain evidence="5 6">NBRC 104335</strain>
    </source>
</reference>
<sequence>MDLTRREWLLAGGAWLGATSLGWGNPSRRVKTVSIFFTTDLHGHIEPTQTYDGIGDVGGMARCVTQIREWKRQNPDSLLVDIGDVYQGTAVGLETDGTVMIDLFNRLGYDAWTIGNHDLDWGRGVIEGALDRSTSAILTGNLTVDGRASDDASGPWKKVKPWMIKEVAGFRIGLIGVTTPGMPFWLAPETLDGVAVSDPAVCLKRSIAELRAQKVDAVVALGHMGWRFEDDFANPVRTMLSAAPGVDVYLAGHSHRDEPSFKVGETLCSQANYFGIHCGRVDLAFDAESRRLIDKRAFTVLMDSRFELDPAVMEAARPELRRADEQLARKVCEVSSPLPETGARSLRSLLCAAFAGALEKAGMPVDAVFHGTFGTGPVQAGDKTVRDCWEWLPYENLLVTAELTPLEIAAIVEEGSEQSDRDLWPMEVQRNGDGRIEAILHGGRALEPGRRYRVALNSYDGQSGGRSMMKAREILFRPESKRELTGVATRDALIEYLLEKGTI</sequence>
<comment type="caution">
    <text evidence="5">The sequence shown here is derived from an EMBL/GenBank/DDBJ whole genome shotgun (WGS) entry which is preliminary data.</text>
</comment>
<comment type="similarity">
    <text evidence="2">Belongs to the 5'-nucleotidase family.</text>
</comment>
<dbReference type="EMBL" id="BAABRI010000005">
    <property type="protein sequence ID" value="GAA5481862.1"/>
    <property type="molecule type" value="Genomic_DNA"/>
</dbReference>
<dbReference type="PANTHER" id="PTHR11575">
    <property type="entry name" value="5'-NUCLEOTIDASE-RELATED"/>
    <property type="match status" value="1"/>
</dbReference>
<dbReference type="SUPFAM" id="SSF55816">
    <property type="entry name" value="5'-nucleotidase (syn. UDP-sugar hydrolase), C-terminal domain"/>
    <property type="match status" value="1"/>
</dbReference>
<evidence type="ECO:0000256" key="1">
    <source>
        <dbReference type="ARBA" id="ARBA00022729"/>
    </source>
</evidence>
<keyword evidence="6" id="KW-1185">Reference proteome</keyword>
<organism evidence="5 6">
    <name type="scientific">Haloferula sargassicola</name>
    <dbReference type="NCBI Taxonomy" id="490096"/>
    <lineage>
        <taxon>Bacteria</taxon>
        <taxon>Pseudomonadati</taxon>
        <taxon>Verrucomicrobiota</taxon>
        <taxon>Verrucomicrobiia</taxon>
        <taxon>Verrucomicrobiales</taxon>
        <taxon>Verrucomicrobiaceae</taxon>
        <taxon>Haloferula</taxon>
    </lineage>
</organism>
<accession>A0ABP9UME9</accession>
<keyword evidence="2" id="KW-0378">Hydrolase</keyword>
<dbReference type="Pfam" id="PF02872">
    <property type="entry name" value="5_nucleotid_C"/>
    <property type="match status" value="1"/>
</dbReference>
<gene>
    <name evidence="5" type="primary">yfkN</name>
    <name evidence="5" type="ORF">Hsar01_01074</name>
</gene>
<dbReference type="Pfam" id="PF00149">
    <property type="entry name" value="Metallophos"/>
    <property type="match status" value="1"/>
</dbReference>
<feature type="domain" description="5'-Nucleotidase C-terminal" evidence="4">
    <location>
        <begin position="346"/>
        <end position="467"/>
    </location>
</feature>
<dbReference type="CDD" id="cd00845">
    <property type="entry name" value="MPP_UshA_N_like"/>
    <property type="match status" value="1"/>
</dbReference>
<dbReference type="PANTHER" id="PTHR11575:SF24">
    <property type="entry name" value="5'-NUCLEOTIDASE"/>
    <property type="match status" value="1"/>
</dbReference>
<evidence type="ECO:0000259" key="4">
    <source>
        <dbReference type="Pfam" id="PF02872"/>
    </source>
</evidence>
<evidence type="ECO:0000313" key="5">
    <source>
        <dbReference type="EMBL" id="GAA5481862.1"/>
    </source>
</evidence>
<keyword evidence="1" id="KW-0732">Signal</keyword>
<dbReference type="InterPro" id="IPR006179">
    <property type="entry name" value="5_nucleotidase/apyrase"/>
</dbReference>
<dbReference type="InterPro" id="IPR008334">
    <property type="entry name" value="5'-Nucleotdase_C"/>
</dbReference>
<keyword evidence="2" id="KW-0547">Nucleotide-binding</keyword>
<evidence type="ECO:0000259" key="3">
    <source>
        <dbReference type="Pfam" id="PF00149"/>
    </source>
</evidence>
<dbReference type="RefSeq" id="WP_353566010.1">
    <property type="nucleotide sequence ID" value="NZ_BAABRI010000005.1"/>
</dbReference>
<evidence type="ECO:0000256" key="2">
    <source>
        <dbReference type="RuleBase" id="RU362119"/>
    </source>
</evidence>
<dbReference type="Proteomes" id="UP001476282">
    <property type="component" value="Unassembled WGS sequence"/>
</dbReference>
<dbReference type="Gene3D" id="3.90.780.10">
    <property type="entry name" value="5'-Nucleotidase, C-terminal domain"/>
    <property type="match status" value="1"/>
</dbReference>
<name>A0ABP9UME9_9BACT</name>
<dbReference type="InterPro" id="IPR029052">
    <property type="entry name" value="Metallo-depent_PP-like"/>
</dbReference>
<evidence type="ECO:0000313" key="6">
    <source>
        <dbReference type="Proteomes" id="UP001476282"/>
    </source>
</evidence>
<dbReference type="Gene3D" id="3.60.21.10">
    <property type="match status" value="1"/>
</dbReference>
<dbReference type="PRINTS" id="PR01607">
    <property type="entry name" value="APYRASEFAMLY"/>
</dbReference>